<comment type="subcellular location">
    <subcellularLocation>
        <location evidence="1">Secreted</location>
    </subcellularLocation>
</comment>
<dbReference type="Proteomes" id="UP000036938">
    <property type="component" value="Unassembled WGS sequence"/>
</dbReference>
<reference evidence="5 6" key="1">
    <citation type="journal article" date="2015" name="Int. J. Syst. Evol. Microbiol.">
        <title>Aestuariivita atlantica sp. nov., isolated from deep sea sediment of the Atlantic Ocean.</title>
        <authorList>
            <person name="Li G."/>
            <person name="Lai Q."/>
            <person name="Du Y."/>
            <person name="Liu X."/>
            <person name="Sun F."/>
            <person name="Shao Z."/>
        </authorList>
    </citation>
    <scope>NUCLEOTIDE SEQUENCE [LARGE SCALE GENOMIC DNA]</scope>
    <source>
        <strain evidence="5 6">22II-S11-z3</strain>
    </source>
</reference>
<proteinExistence type="predicted"/>
<dbReference type="PROSITE" id="PS00330">
    <property type="entry name" value="HEMOLYSIN_CALCIUM"/>
    <property type="match status" value="4"/>
</dbReference>
<feature type="domain" description="Hedgehog/Intein (Hint)" evidence="4">
    <location>
        <begin position="1264"/>
        <end position="1407"/>
    </location>
</feature>
<dbReference type="STRING" id="1317121.ATO11_16820"/>
<dbReference type="InterPro" id="IPR001343">
    <property type="entry name" value="Hemolysn_Ca-bd"/>
</dbReference>
<name>A0A0L1JMM8_9RHOB</name>
<dbReference type="OrthoDB" id="6305173at2"/>
<comment type="caution">
    <text evidence="5">The sequence shown here is derived from an EMBL/GenBank/DDBJ whole genome shotgun (WGS) entry which is preliminary data.</text>
</comment>
<feature type="region of interest" description="Disordered" evidence="3">
    <location>
        <begin position="1107"/>
        <end position="1154"/>
    </location>
</feature>
<dbReference type="Pfam" id="PF13403">
    <property type="entry name" value="Hint_2"/>
    <property type="match status" value="1"/>
</dbReference>
<evidence type="ECO:0000313" key="5">
    <source>
        <dbReference type="EMBL" id="KNG92673.1"/>
    </source>
</evidence>
<dbReference type="GO" id="GO:0005509">
    <property type="term" value="F:calcium ion binding"/>
    <property type="evidence" value="ECO:0007669"/>
    <property type="project" value="InterPro"/>
</dbReference>
<dbReference type="PATRIC" id="fig|1317121.7.peg.4096"/>
<dbReference type="SUPFAM" id="SSF51120">
    <property type="entry name" value="beta-Roll"/>
    <property type="match status" value="4"/>
</dbReference>
<dbReference type="Pfam" id="PF00353">
    <property type="entry name" value="HemolysinCabind"/>
    <property type="match status" value="7"/>
</dbReference>
<dbReference type="GO" id="GO:0016539">
    <property type="term" value="P:intein-mediated protein splicing"/>
    <property type="evidence" value="ECO:0007669"/>
    <property type="project" value="InterPro"/>
</dbReference>
<keyword evidence="2" id="KW-0964">Secreted</keyword>
<accession>A0A0L1JMM8</accession>
<dbReference type="PRINTS" id="PR00313">
    <property type="entry name" value="CABNDNGRPT"/>
</dbReference>
<dbReference type="SUPFAM" id="SSF51294">
    <property type="entry name" value="Hedgehog/intein (Hint) domain"/>
    <property type="match status" value="1"/>
</dbReference>
<dbReference type="InterPro" id="IPR050557">
    <property type="entry name" value="RTX_toxin/Mannuronan_C5-epim"/>
</dbReference>
<dbReference type="InterPro" id="IPR036844">
    <property type="entry name" value="Hint_dom_sf"/>
</dbReference>
<evidence type="ECO:0000256" key="3">
    <source>
        <dbReference type="SAM" id="MobiDB-lite"/>
    </source>
</evidence>
<dbReference type="PANTHER" id="PTHR38340">
    <property type="entry name" value="S-LAYER PROTEIN"/>
    <property type="match status" value="1"/>
</dbReference>
<sequence length="1453" mass="150254">MPTANSFRVEFNRSEDLSIDILADIENIGGIINTAGTAVSFVNDFIALAESTADKLGVLAATLRVASLIPVSAVSTPASIALNGVTVTQQSIRVAEDSASALEEPLDLLDTALTRIALGVELGRQIVIDNIAVMEARNEGLDTLLRNDGLTDGSPAIAVGALDGQAGLDLLSGANDTTRDLLDGTEASRALFEELNLAVFSAFPNALEAARDTLEGIDRLISPLADALDEFAEAIEPFSSILESALAARDALLNEALDAVLEKTGLNELIEDLTEALRPTQLDYFSQFADQVLDELGVYDVAERTTDFWEELQILFSDSGPYATLNDIRQVEFEGPEGQAVLLGTNDGERLNPNDPFQNTDFVPLGGDDTVVGGSGTDRAWYTRDITDYRVEAIDGDFTGTRLRVSERAPGAEGEGTDLLSDVELLRFDTRGVGDITVDQVRRFEYVDDPDEPDLDGDDEENWLFGDGRANVLTGQGGEDRLFGAGGNDLLIGGAGLDSLFGGDGDDTLAIDARDGAEIDILDGGDGDDRVLLQTDAAVTVDFRTGGIDFGGGRVGTAFSVEGLVGTQFDDTYIGADGAQVVETGGGSDVFLMAGEGDAFAHRLGDTSGEYASISFAGGDYASGVRVEMYEDPDGVSSGTHSGVFDTTRAGDGNLDRLLQDVTVVEGTAMGDVFYALGSLDGDISAQVTVDVTIAGETFAVSGNAFLGGGGTDVFFGSELGNVFLGGEGFDLLNYSLDAIEAAEVSDNGVRGITVDFAAGTVTSRGVTGQDFGDDIFRDIEGVVGTRISDLFLGDDGDNVIYGFQGSDTILAGGGDDIINLTDLVNAEVDAGSGSDFVALGWSEDATVDGGDGIDTLDLMPGDTFRLDRFFEDQIAGEYANPLVLEGGWTVDLAAGTTAADFLRENAPAGTVPFTQENLVTSFENVLGSELGDTVTGSDGANAVFGRGGADSLVGAGGADILDGGADADTLSGGEGDDVLAGGAGDAAEDVLTGGGGADTFLLSPEGGADLIADFTPGTDSLSIEAFGIPVADVSLVDVPGAVNVVIDGTVVAVLQGVAAADIAPGDFLVAPPRAPLEIAGTEAAEQLAPPADEVPGTRYDIDAGGGDDTILGGSAEDRIQGGTGADSVAAGDGDDSVFGGGGGDTLRGGGGDDFVSGDAGADVLLGSEGTDKLLGGQGNDTLTPVGEEVARGGDGDDTFVITQGFEATGPVRIDGGGNDNRGDVLRLSDEAVVVENGDGSGTATLANGTVIAFEGIERVRTMPCFTPGTRVMTRAGPKPVEMLEVGDEVVTRDHGFRPIRWIGARHLAVRDAHRPEFRPVRIAQGALGDGPERTMRVSPRHRMLMRAAMAELHLGQSEVLVPALHLVGREGITQESGGAVTYIHLMFDSHEIVLADGVWSESFHPGEQTLAALSDAQREEIFGLFPDLATDPACLPPARPEVRRALVDLALG</sequence>
<dbReference type="InterPro" id="IPR018511">
    <property type="entry name" value="Hemolysin-typ_Ca-bd_CS"/>
</dbReference>
<dbReference type="InterPro" id="IPR006141">
    <property type="entry name" value="Intein_N"/>
</dbReference>
<evidence type="ECO:0000313" key="6">
    <source>
        <dbReference type="Proteomes" id="UP000036938"/>
    </source>
</evidence>
<dbReference type="GO" id="GO:0005576">
    <property type="term" value="C:extracellular region"/>
    <property type="evidence" value="ECO:0007669"/>
    <property type="project" value="UniProtKB-SubCell"/>
</dbReference>
<evidence type="ECO:0000256" key="1">
    <source>
        <dbReference type="ARBA" id="ARBA00004613"/>
    </source>
</evidence>
<gene>
    <name evidence="5" type="ORF">ATO11_16820</name>
</gene>
<keyword evidence="6" id="KW-1185">Reference proteome</keyword>
<dbReference type="RefSeq" id="WP_050532064.1">
    <property type="nucleotide sequence ID" value="NZ_AQQZ01000008.1"/>
</dbReference>
<dbReference type="PROSITE" id="PS50817">
    <property type="entry name" value="INTEIN_N_TER"/>
    <property type="match status" value="1"/>
</dbReference>
<organism evidence="5 6">
    <name type="scientific">Pseudaestuariivita atlantica</name>
    <dbReference type="NCBI Taxonomy" id="1317121"/>
    <lineage>
        <taxon>Bacteria</taxon>
        <taxon>Pseudomonadati</taxon>
        <taxon>Pseudomonadota</taxon>
        <taxon>Alphaproteobacteria</taxon>
        <taxon>Rhodobacterales</taxon>
        <taxon>Paracoccaceae</taxon>
        <taxon>Pseudaestuariivita</taxon>
    </lineage>
</organism>
<dbReference type="PANTHER" id="PTHR38340:SF1">
    <property type="entry name" value="S-LAYER PROTEIN"/>
    <property type="match status" value="1"/>
</dbReference>
<dbReference type="Gene3D" id="2.150.10.10">
    <property type="entry name" value="Serralysin-like metalloprotease, C-terminal"/>
    <property type="match status" value="5"/>
</dbReference>
<dbReference type="EMBL" id="AQQZ01000008">
    <property type="protein sequence ID" value="KNG92673.1"/>
    <property type="molecule type" value="Genomic_DNA"/>
</dbReference>
<dbReference type="InterPro" id="IPR028992">
    <property type="entry name" value="Hedgehog/Intein_dom"/>
</dbReference>
<evidence type="ECO:0000259" key="4">
    <source>
        <dbReference type="Pfam" id="PF13403"/>
    </source>
</evidence>
<protein>
    <recommendedName>
        <fullName evidence="4">Hedgehog/Intein (Hint) domain-containing protein</fullName>
    </recommendedName>
</protein>
<dbReference type="InterPro" id="IPR011049">
    <property type="entry name" value="Serralysin-like_metalloprot_C"/>
</dbReference>
<evidence type="ECO:0000256" key="2">
    <source>
        <dbReference type="ARBA" id="ARBA00022525"/>
    </source>
</evidence>
<dbReference type="Gene3D" id="2.170.16.10">
    <property type="entry name" value="Hedgehog/Intein (Hint) domain"/>
    <property type="match status" value="1"/>
</dbReference>
<feature type="compositionally biased region" description="Gly residues" evidence="3">
    <location>
        <begin position="1139"/>
        <end position="1153"/>
    </location>
</feature>